<dbReference type="Gene3D" id="3.40.366.30">
    <property type="entry name" value="50S ribosomal protein L16 arginine hydroxylase, Chain A, Domain 2"/>
    <property type="match status" value="1"/>
</dbReference>
<keyword evidence="3" id="KW-0223">Dioxygenase</keyword>
<accession>A0A7S0S5S6</accession>
<keyword evidence="1 3" id="KW-0479">Metal-binding</keyword>
<comment type="function">
    <text evidence="3">Oxygenase that can act as both a histone lysine demethylase and a ribosomal histidine hydroxylase.</text>
</comment>
<dbReference type="PANTHER" id="PTHR13096">
    <property type="entry name" value="MINA53 MYC INDUCED NUCLEAR ANTIGEN"/>
    <property type="match status" value="1"/>
</dbReference>
<protein>
    <recommendedName>
        <fullName evidence="3">Bifunctional lysine-specific demethylase and histidyl-hydroxylase</fullName>
        <ecNumber evidence="3">1.14.11.-</ecNumber>
    </recommendedName>
</protein>
<keyword evidence="3" id="KW-0804">Transcription</keyword>
<feature type="region of interest" description="Disordered" evidence="4">
    <location>
        <begin position="34"/>
        <end position="55"/>
    </location>
</feature>
<evidence type="ECO:0000259" key="5">
    <source>
        <dbReference type="PROSITE" id="PS51184"/>
    </source>
</evidence>
<comment type="cofactor">
    <cofactor evidence="3">
        <name>Fe(2+)</name>
        <dbReference type="ChEBI" id="CHEBI:29033"/>
    </cofactor>
    <text evidence="3">Binds 1 Fe(2+) ion per subunit.</text>
</comment>
<comment type="subcellular location">
    <subcellularLocation>
        <location evidence="3">Nucleus</location>
    </subcellularLocation>
</comment>
<dbReference type="AlphaFoldDB" id="A0A7S0S5S6"/>
<dbReference type="Gene3D" id="2.60.120.650">
    <property type="entry name" value="Cupin"/>
    <property type="match status" value="1"/>
</dbReference>
<dbReference type="InterPro" id="IPR039994">
    <property type="entry name" value="NO66-like"/>
</dbReference>
<proteinExistence type="inferred from homology"/>
<dbReference type="InterPro" id="IPR003347">
    <property type="entry name" value="JmjC_dom"/>
</dbReference>
<dbReference type="EC" id="1.14.11.-" evidence="3"/>
<evidence type="ECO:0000256" key="3">
    <source>
        <dbReference type="RuleBase" id="RU366061"/>
    </source>
</evidence>
<keyword evidence="3" id="KW-0560">Oxidoreductase</keyword>
<organism evidence="6">
    <name type="scientific">Mantoniella antarctica</name>
    <dbReference type="NCBI Taxonomy" id="81844"/>
    <lineage>
        <taxon>Eukaryota</taxon>
        <taxon>Viridiplantae</taxon>
        <taxon>Chlorophyta</taxon>
        <taxon>Mamiellophyceae</taxon>
        <taxon>Mamiellales</taxon>
        <taxon>Mamiellaceae</taxon>
        <taxon>Mantoniella</taxon>
    </lineage>
</organism>
<dbReference type="GO" id="GO:0005506">
    <property type="term" value="F:iron ion binding"/>
    <property type="evidence" value="ECO:0007669"/>
    <property type="project" value="UniProtKB-UniRule"/>
</dbReference>
<evidence type="ECO:0000256" key="1">
    <source>
        <dbReference type="ARBA" id="ARBA00022723"/>
    </source>
</evidence>
<reference evidence="6" key="1">
    <citation type="submission" date="2021-01" db="EMBL/GenBank/DDBJ databases">
        <authorList>
            <person name="Corre E."/>
            <person name="Pelletier E."/>
            <person name="Niang G."/>
            <person name="Scheremetjew M."/>
            <person name="Finn R."/>
            <person name="Kale V."/>
            <person name="Holt S."/>
            <person name="Cochrane G."/>
            <person name="Meng A."/>
            <person name="Brown T."/>
            <person name="Cohen L."/>
        </authorList>
    </citation>
    <scope>NUCLEOTIDE SEQUENCE</scope>
    <source>
        <strain evidence="6">SL-175</strain>
    </source>
</reference>
<dbReference type="Pfam" id="PF08007">
    <property type="entry name" value="JmjC_2"/>
    <property type="match status" value="1"/>
</dbReference>
<sequence>MNAMAELSVICGSGGVVKQSHAVNTLRPRGWSAARGLRADSSSTTHGTTTHGGTRSSVRLVQTRGFNRQGINAAAALGGDVVAAIEELHAELPFSREMWSTFMKVYWQKKPLVIRGAIRAGSSVAIEADELAGLACEAEFSPRIIRKGEGSAADWALELGPFSEEELQGLPSNGTWSLLLNDLEKHVPEAAELLDLFDHFPRWRVADVQASISTNGGSVGAHSDQFDVFLIQADGSKRWSISDSIEYTPDCAASFFEDIDVRVLRDFRPQLCSVLEPGDALYLPPKVAHHGVAERCDTVCTTYSVGFLAPPHDDLVLSWAQARVDGRDDTGRWSDPWLEPQGDVGRISSGAVTQAADVIRRSMPKNEADVARWFGCHVTASYGFDIVGMAPENRLSAEDVLSRWREEGFLLRRADVKFAFVQGVSDGSLEGCLLFAGGNTWLLNSQQGIELACHIANHDEIEAVDWVGWINDTDYEINSESKKLVSDLYNAGFIVFPL</sequence>
<dbReference type="PANTHER" id="PTHR13096:SF8">
    <property type="entry name" value="RIBOSOMAL OXYGENASE 1"/>
    <property type="match status" value="1"/>
</dbReference>
<evidence type="ECO:0000256" key="4">
    <source>
        <dbReference type="SAM" id="MobiDB-lite"/>
    </source>
</evidence>
<feature type="domain" description="JmjC" evidence="5">
    <location>
        <begin position="189"/>
        <end position="324"/>
    </location>
</feature>
<dbReference type="GO" id="GO:0005634">
    <property type="term" value="C:nucleus"/>
    <property type="evidence" value="ECO:0007669"/>
    <property type="project" value="UniProtKB-SubCell"/>
</dbReference>
<name>A0A7S0S5S6_9CHLO</name>
<evidence type="ECO:0000256" key="2">
    <source>
        <dbReference type="ARBA" id="ARBA00023004"/>
    </source>
</evidence>
<keyword evidence="3" id="KW-0539">Nucleus</keyword>
<evidence type="ECO:0000313" key="6">
    <source>
        <dbReference type="EMBL" id="CAD8697341.1"/>
    </source>
</evidence>
<dbReference type="EMBL" id="HBFC01000032">
    <property type="protein sequence ID" value="CAD8697341.1"/>
    <property type="molecule type" value="Transcribed_RNA"/>
</dbReference>
<gene>
    <name evidence="6" type="ORF">MANT1106_LOCUS20</name>
</gene>
<dbReference type="SUPFAM" id="SSF51197">
    <property type="entry name" value="Clavaminate synthase-like"/>
    <property type="match status" value="1"/>
</dbReference>
<keyword evidence="2 3" id="KW-0408">Iron</keyword>
<feature type="compositionally biased region" description="Low complexity" evidence="4">
    <location>
        <begin position="41"/>
        <end position="55"/>
    </location>
</feature>
<dbReference type="GO" id="GO:0016706">
    <property type="term" value="F:2-oxoglutarate-dependent dioxygenase activity"/>
    <property type="evidence" value="ECO:0007669"/>
    <property type="project" value="UniProtKB-UniRule"/>
</dbReference>
<keyword evidence="3" id="KW-0805">Transcription regulation</keyword>
<comment type="similarity">
    <text evidence="3">Belongs to the ROX family.</text>
</comment>
<dbReference type="PROSITE" id="PS51184">
    <property type="entry name" value="JMJC"/>
    <property type="match status" value="1"/>
</dbReference>